<sequence length="207" mass="22638">MNVRLVNEAAELICRAMETHQTAAGIAMALDASGMLQPPETAAELKRLRGQVVTQVSLLKRAQAEARTALNTGGDPWQRATDGLNALVDAGIGFHIEPDGHIAGPDGEHIEWDRDAERWTLTHDEDAPGPTVAESVARLRSVLAPSTVSRTPEPYACAVCGIPRRPHMQQWKLPAGWHKWKAPTDEQIKARMQALRAERLAARGDRP</sequence>
<accession>A0A4U0NME4</accession>
<dbReference type="RefSeq" id="WP_136739344.1">
    <property type="nucleotide sequence ID" value="NZ_SUMB01000003.1"/>
</dbReference>
<comment type="caution">
    <text evidence="1">The sequence shown here is derived from an EMBL/GenBank/DDBJ whole genome shotgun (WGS) entry which is preliminary data.</text>
</comment>
<organism evidence="1 2">
    <name type="scientific">Streptomyces piniterrae</name>
    <dbReference type="NCBI Taxonomy" id="2571125"/>
    <lineage>
        <taxon>Bacteria</taxon>
        <taxon>Bacillati</taxon>
        <taxon>Actinomycetota</taxon>
        <taxon>Actinomycetes</taxon>
        <taxon>Kitasatosporales</taxon>
        <taxon>Streptomycetaceae</taxon>
        <taxon>Streptomyces</taxon>
    </lineage>
</organism>
<dbReference type="EMBL" id="SUMB01000003">
    <property type="protein sequence ID" value="TJZ55579.1"/>
    <property type="molecule type" value="Genomic_DNA"/>
</dbReference>
<keyword evidence="2" id="KW-1185">Reference proteome</keyword>
<dbReference type="OrthoDB" id="4332736at2"/>
<dbReference type="Proteomes" id="UP000308697">
    <property type="component" value="Unassembled WGS sequence"/>
</dbReference>
<reference evidence="1 2" key="1">
    <citation type="submission" date="2019-04" db="EMBL/GenBank/DDBJ databases">
        <title>Streptomyces piniterrae sp. nov., a heliquinomycin-producing actinomycete isolated from rhizosphere soil of Pinus yunnanensis.</title>
        <authorList>
            <person name="Zhuang X."/>
            <person name="Zhao J."/>
        </authorList>
    </citation>
    <scope>NUCLEOTIDE SEQUENCE [LARGE SCALE GENOMIC DNA]</scope>
    <source>
        <strain evidence="2">jys28</strain>
    </source>
</reference>
<gene>
    <name evidence="1" type="ORF">FCH28_09565</name>
</gene>
<protein>
    <submittedName>
        <fullName evidence="1">Uncharacterized protein</fullName>
    </submittedName>
</protein>
<name>A0A4U0NME4_9ACTN</name>
<evidence type="ECO:0000313" key="2">
    <source>
        <dbReference type="Proteomes" id="UP000308697"/>
    </source>
</evidence>
<proteinExistence type="predicted"/>
<dbReference type="AlphaFoldDB" id="A0A4U0NME4"/>
<evidence type="ECO:0000313" key="1">
    <source>
        <dbReference type="EMBL" id="TJZ55579.1"/>
    </source>
</evidence>